<accession>A0A146KJF7</accession>
<protein>
    <submittedName>
        <fullName evidence="1">Uncharacterized protein</fullName>
    </submittedName>
</protein>
<name>A0A146KJF7_9EUKA</name>
<feature type="non-terminal residue" evidence="1">
    <location>
        <position position="178"/>
    </location>
</feature>
<feature type="non-terminal residue" evidence="1">
    <location>
        <position position="1"/>
    </location>
</feature>
<reference evidence="1" key="1">
    <citation type="submission" date="2015-07" db="EMBL/GenBank/DDBJ databases">
        <title>Adaptation to a free-living lifestyle via gene acquisitions in the diplomonad Trepomonas sp. PC1.</title>
        <authorList>
            <person name="Xu F."/>
            <person name="Jerlstrom-Hultqvist J."/>
            <person name="Kolisko M."/>
            <person name="Simpson A.G.B."/>
            <person name="Roger A.J."/>
            <person name="Svard S.G."/>
            <person name="Andersson J.O."/>
        </authorList>
    </citation>
    <scope>NUCLEOTIDE SEQUENCE</scope>
    <source>
        <strain evidence="1">PC1</strain>
    </source>
</reference>
<gene>
    <name evidence="1" type="ORF">TPC1_10836</name>
</gene>
<sequence>FPQPVNSVFCQSNAQIYQFIGYNQNLFILQDQIGNQKKVTDLDKYFSLQIGDQLVDQYEMCQGCAKMPIRAMKCECGCNYCHYCFNKLVKFRCVCNKCQKELKFATNEFNINVDFDIGCIVRYQNKNWFIHQILDKETLLIKDQAFQVVNKAKCQLVRIQNNIPSLKPMNNDIVVNYL</sequence>
<dbReference type="EMBL" id="GDID01000622">
    <property type="protein sequence ID" value="JAP95984.1"/>
    <property type="molecule type" value="Transcribed_RNA"/>
</dbReference>
<proteinExistence type="predicted"/>
<organism evidence="1">
    <name type="scientific">Trepomonas sp. PC1</name>
    <dbReference type="NCBI Taxonomy" id="1076344"/>
    <lineage>
        <taxon>Eukaryota</taxon>
        <taxon>Metamonada</taxon>
        <taxon>Diplomonadida</taxon>
        <taxon>Hexamitidae</taxon>
        <taxon>Hexamitinae</taxon>
        <taxon>Trepomonas</taxon>
    </lineage>
</organism>
<dbReference type="AlphaFoldDB" id="A0A146KJF7"/>
<evidence type="ECO:0000313" key="1">
    <source>
        <dbReference type="EMBL" id="JAP95984.1"/>
    </source>
</evidence>